<dbReference type="AlphaFoldDB" id="I2GVG1"/>
<dbReference type="PANTHER" id="PTHR28222:SF1">
    <property type="entry name" value="DASH COMPLEX SUBUNIT DAD4"/>
    <property type="match status" value="1"/>
</dbReference>
<keyword evidence="13" id="KW-0539">Nucleus</keyword>
<keyword evidence="7" id="KW-0963">Cytoplasm</keyword>
<name>I2GVG1_HENB6</name>
<dbReference type="FunCoup" id="I2GVG1">
    <property type="interactions" value="27"/>
</dbReference>
<gene>
    <name evidence="17" type="primary">TBLA0A03130</name>
    <name evidence="17" type="ORF">TBLA_0A03130</name>
</gene>
<keyword evidence="6" id="KW-0158">Chromosome</keyword>
<dbReference type="GO" id="GO:0051987">
    <property type="term" value="P:positive regulation of attachment of spindle microtubules to kinetochore"/>
    <property type="evidence" value="ECO:0007669"/>
    <property type="project" value="EnsemblFungi"/>
</dbReference>
<evidence type="ECO:0000256" key="4">
    <source>
        <dbReference type="ARBA" id="ARBA00009754"/>
    </source>
</evidence>
<dbReference type="OMA" id="HESTQFN"/>
<dbReference type="Proteomes" id="UP000002866">
    <property type="component" value="Chromosome 1"/>
</dbReference>
<keyword evidence="10" id="KW-0498">Mitosis</keyword>
<evidence type="ECO:0000256" key="12">
    <source>
        <dbReference type="ARBA" id="ARBA00023212"/>
    </source>
</evidence>
<dbReference type="InterPro" id="IPR013959">
    <property type="entry name" value="DASH_Dad4"/>
</dbReference>
<keyword evidence="14" id="KW-0131">Cell cycle</keyword>
<organism evidence="17 18">
    <name type="scientific">Henningerozyma blattae (strain ATCC 34711 / CBS 6284 / DSM 70876 / NBRC 10599 / NRRL Y-10934 / UCD 77-7)</name>
    <name type="common">Yeast</name>
    <name type="synonym">Tetrapisispora blattae</name>
    <dbReference type="NCBI Taxonomy" id="1071380"/>
    <lineage>
        <taxon>Eukaryota</taxon>
        <taxon>Fungi</taxon>
        <taxon>Dikarya</taxon>
        <taxon>Ascomycota</taxon>
        <taxon>Saccharomycotina</taxon>
        <taxon>Saccharomycetes</taxon>
        <taxon>Saccharomycetales</taxon>
        <taxon>Saccharomycetaceae</taxon>
        <taxon>Henningerozyma</taxon>
    </lineage>
</organism>
<sequence>MQNPHEQQQIDILRRITATVDRLNESVVTMNKELKVANSYSNKLKFIGDLSEHYHESTQFNLKATGLKKDPTTN</sequence>
<evidence type="ECO:0000313" key="17">
    <source>
        <dbReference type="EMBL" id="CCH58113.1"/>
    </source>
</evidence>
<dbReference type="OrthoDB" id="5516652at2759"/>
<dbReference type="KEGG" id="tbl:TBLA_0A03130"/>
<accession>I2GVG1</accession>
<dbReference type="InParanoid" id="I2GVG1"/>
<evidence type="ECO:0000256" key="15">
    <source>
        <dbReference type="ARBA" id="ARBA00023328"/>
    </source>
</evidence>
<evidence type="ECO:0000256" key="1">
    <source>
        <dbReference type="ARBA" id="ARBA00004123"/>
    </source>
</evidence>
<dbReference type="GO" id="GO:0031116">
    <property type="term" value="P:positive regulation of microtubule polymerization"/>
    <property type="evidence" value="ECO:0007669"/>
    <property type="project" value="EnsemblFungi"/>
</dbReference>
<evidence type="ECO:0000256" key="5">
    <source>
        <dbReference type="ARBA" id="ARBA00020259"/>
    </source>
</evidence>
<dbReference type="STRING" id="1071380.I2GVG1"/>
<dbReference type="EMBL" id="HE806316">
    <property type="protein sequence ID" value="CCH58113.1"/>
    <property type="molecule type" value="Genomic_DNA"/>
</dbReference>
<dbReference type="GO" id="GO:0072686">
    <property type="term" value="C:mitotic spindle"/>
    <property type="evidence" value="ECO:0007669"/>
    <property type="project" value="InterPro"/>
</dbReference>
<comment type="similarity">
    <text evidence="4">Belongs to the DASH complex DAD4 family.</text>
</comment>
<reference evidence="17 18" key="1">
    <citation type="journal article" date="2011" name="Proc. Natl. Acad. Sci. U.S.A.">
        <title>Evolutionary erosion of yeast sex chromosomes by mating-type switching accidents.</title>
        <authorList>
            <person name="Gordon J.L."/>
            <person name="Armisen D."/>
            <person name="Proux-Wera E."/>
            <person name="Oheigeartaigh S.S."/>
            <person name="Byrne K.P."/>
            <person name="Wolfe K.H."/>
        </authorList>
    </citation>
    <scope>NUCLEOTIDE SEQUENCE [LARGE SCALE GENOMIC DNA]</scope>
    <source>
        <strain evidence="18">ATCC 34711 / CBS 6284 / DSM 70876 / NBRC 10599 / NRRL Y-10934 / UCD 77-7</strain>
    </source>
</reference>
<evidence type="ECO:0000256" key="11">
    <source>
        <dbReference type="ARBA" id="ARBA00022838"/>
    </source>
</evidence>
<dbReference type="GO" id="GO:0051010">
    <property type="term" value="F:microtubule plus-end binding"/>
    <property type="evidence" value="ECO:0007669"/>
    <property type="project" value="EnsemblFungi"/>
</dbReference>
<keyword evidence="9" id="KW-0493">Microtubule</keyword>
<evidence type="ECO:0000256" key="9">
    <source>
        <dbReference type="ARBA" id="ARBA00022701"/>
    </source>
</evidence>
<comment type="subcellular location">
    <subcellularLocation>
        <location evidence="3">Chromosome</location>
        <location evidence="3">Centromere</location>
        <location evidence="3">Kinetochore</location>
    </subcellularLocation>
    <subcellularLocation>
        <location evidence="2">Cytoplasm</location>
        <location evidence="2">Cytoskeleton</location>
        <location evidence="2">Spindle</location>
    </subcellularLocation>
    <subcellularLocation>
        <location evidence="1">Nucleus</location>
    </subcellularLocation>
</comment>
<evidence type="ECO:0000256" key="14">
    <source>
        <dbReference type="ARBA" id="ARBA00023306"/>
    </source>
</evidence>
<evidence type="ECO:0000256" key="6">
    <source>
        <dbReference type="ARBA" id="ARBA00022454"/>
    </source>
</evidence>
<evidence type="ECO:0000256" key="8">
    <source>
        <dbReference type="ARBA" id="ARBA00022618"/>
    </source>
</evidence>
<dbReference type="GO" id="GO:1990758">
    <property type="term" value="P:mitotic sister chromatid biorientation"/>
    <property type="evidence" value="ECO:0007669"/>
    <property type="project" value="EnsemblFungi"/>
</dbReference>
<evidence type="ECO:0000256" key="3">
    <source>
        <dbReference type="ARBA" id="ARBA00004629"/>
    </source>
</evidence>
<keyword evidence="15" id="KW-0137">Centromere</keyword>
<evidence type="ECO:0000256" key="13">
    <source>
        <dbReference type="ARBA" id="ARBA00023242"/>
    </source>
</evidence>
<keyword evidence="12" id="KW-0206">Cytoskeleton</keyword>
<evidence type="ECO:0000256" key="10">
    <source>
        <dbReference type="ARBA" id="ARBA00022776"/>
    </source>
</evidence>
<evidence type="ECO:0000256" key="7">
    <source>
        <dbReference type="ARBA" id="ARBA00022490"/>
    </source>
</evidence>
<evidence type="ECO:0000256" key="16">
    <source>
        <dbReference type="ARBA" id="ARBA00030569"/>
    </source>
</evidence>
<evidence type="ECO:0000256" key="2">
    <source>
        <dbReference type="ARBA" id="ARBA00004186"/>
    </source>
</evidence>
<dbReference type="eggNOG" id="ENOG502S890">
    <property type="taxonomic scope" value="Eukaryota"/>
</dbReference>
<keyword evidence="11" id="KW-0995">Kinetochore</keyword>
<dbReference type="GO" id="GO:0005874">
    <property type="term" value="C:microtubule"/>
    <property type="evidence" value="ECO:0007669"/>
    <property type="project" value="UniProtKB-KW"/>
</dbReference>
<dbReference type="PANTHER" id="PTHR28222">
    <property type="entry name" value="DASH COMPLEX SUBUNIT DAD4"/>
    <property type="match status" value="1"/>
</dbReference>
<evidence type="ECO:0000313" key="18">
    <source>
        <dbReference type="Proteomes" id="UP000002866"/>
    </source>
</evidence>
<dbReference type="HOGENOM" id="CLU_177920_0_0_1"/>
<proteinExistence type="inferred from homology"/>
<dbReference type="GeneID" id="14492845"/>
<dbReference type="GO" id="GO:0051301">
    <property type="term" value="P:cell division"/>
    <property type="evidence" value="ECO:0007669"/>
    <property type="project" value="UniProtKB-KW"/>
</dbReference>
<keyword evidence="18" id="KW-1185">Reference proteome</keyword>
<dbReference type="Pfam" id="PF08650">
    <property type="entry name" value="DASH_Dad4"/>
    <property type="match status" value="1"/>
</dbReference>
<dbReference type="RefSeq" id="XP_004177632.1">
    <property type="nucleotide sequence ID" value="XM_004177584.1"/>
</dbReference>
<dbReference type="GO" id="GO:1990976">
    <property type="term" value="P:protein transport along microtubule to mitotic spindle pole body"/>
    <property type="evidence" value="ECO:0007669"/>
    <property type="project" value="EnsemblFungi"/>
</dbReference>
<protein>
    <recommendedName>
        <fullName evidence="5">DASH complex subunit DAD4</fullName>
    </recommendedName>
    <alternativeName>
        <fullName evidence="16">Outer kinetochore protein DAD4</fullName>
    </alternativeName>
</protein>
<dbReference type="GO" id="GO:0042729">
    <property type="term" value="C:DASH complex"/>
    <property type="evidence" value="ECO:0007669"/>
    <property type="project" value="EnsemblFungi"/>
</dbReference>
<keyword evidence="8" id="KW-0132">Cell division</keyword>